<gene>
    <name evidence="2" type="ORF">CYLTODRAFT_487779</name>
</gene>
<feature type="region of interest" description="Disordered" evidence="1">
    <location>
        <begin position="1"/>
        <end position="364"/>
    </location>
</feature>
<proteinExistence type="predicted"/>
<name>A0A0D7BME2_9AGAR</name>
<reference evidence="2 3" key="1">
    <citation type="journal article" date="2015" name="Fungal Genet. Biol.">
        <title>Evolution of novel wood decay mechanisms in Agaricales revealed by the genome sequences of Fistulina hepatica and Cylindrobasidium torrendii.</title>
        <authorList>
            <person name="Floudas D."/>
            <person name="Held B.W."/>
            <person name="Riley R."/>
            <person name="Nagy L.G."/>
            <person name="Koehler G."/>
            <person name="Ransdell A.S."/>
            <person name="Younus H."/>
            <person name="Chow J."/>
            <person name="Chiniquy J."/>
            <person name="Lipzen A."/>
            <person name="Tritt A."/>
            <person name="Sun H."/>
            <person name="Haridas S."/>
            <person name="LaButti K."/>
            <person name="Ohm R.A."/>
            <person name="Kues U."/>
            <person name="Blanchette R.A."/>
            <person name="Grigoriev I.V."/>
            <person name="Minto R.E."/>
            <person name="Hibbett D.S."/>
        </authorList>
    </citation>
    <scope>NUCLEOTIDE SEQUENCE [LARGE SCALE GENOMIC DNA]</scope>
    <source>
        <strain evidence="2 3">FP15055 ss-10</strain>
    </source>
</reference>
<sequence length="364" mass="39604">MTDAKMDVDMDDSGHARYDDEMEPAGVTWSSTQLPVFEMLQHEPSKQPSSSSRTIEDCHEPAFGPCPRDYQPRRRPRRSAGENEEPQARASTAQSKLLNKDALKAMKSHIHQSVQHANAELSRVQPRRQRAFCPYTPPLVKRYPSTPPSSSSTSSSQSSVGLRRSISVTSDTSMDVDSPTFAPRSRGIQKRTSSTPIMASASSKTMPPPTTLARRSSADLAPPRPPKAPSNPDMPPPSVKIDKPRPPAPAKAALAPVEAKNIERPAPKPVEKPTVTTKATGPRPLGMRIMNPMPARRQPASQKPFKTPLVKNPPPPPPPKSPASEDADMSFECDSLDDIDPAAIAAALDAADEKNRKQKSGRRM</sequence>
<evidence type="ECO:0000313" key="2">
    <source>
        <dbReference type="EMBL" id="KIY70756.1"/>
    </source>
</evidence>
<evidence type="ECO:0000313" key="3">
    <source>
        <dbReference type="Proteomes" id="UP000054007"/>
    </source>
</evidence>
<feature type="compositionally biased region" description="Acidic residues" evidence="1">
    <location>
        <begin position="325"/>
        <end position="340"/>
    </location>
</feature>
<dbReference type="Proteomes" id="UP000054007">
    <property type="component" value="Unassembled WGS sequence"/>
</dbReference>
<accession>A0A0D7BME2</accession>
<feature type="compositionally biased region" description="Pro residues" evidence="1">
    <location>
        <begin position="222"/>
        <end position="238"/>
    </location>
</feature>
<feature type="compositionally biased region" description="Low complexity" evidence="1">
    <location>
        <begin position="148"/>
        <end position="180"/>
    </location>
</feature>
<feature type="compositionally biased region" description="Pro residues" evidence="1">
    <location>
        <begin position="311"/>
        <end position="321"/>
    </location>
</feature>
<keyword evidence="3" id="KW-1185">Reference proteome</keyword>
<organism evidence="2 3">
    <name type="scientific">Cylindrobasidium torrendii FP15055 ss-10</name>
    <dbReference type="NCBI Taxonomy" id="1314674"/>
    <lineage>
        <taxon>Eukaryota</taxon>
        <taxon>Fungi</taxon>
        <taxon>Dikarya</taxon>
        <taxon>Basidiomycota</taxon>
        <taxon>Agaricomycotina</taxon>
        <taxon>Agaricomycetes</taxon>
        <taxon>Agaricomycetidae</taxon>
        <taxon>Agaricales</taxon>
        <taxon>Marasmiineae</taxon>
        <taxon>Physalacriaceae</taxon>
        <taxon>Cylindrobasidium</taxon>
    </lineage>
</organism>
<evidence type="ECO:0000256" key="1">
    <source>
        <dbReference type="SAM" id="MobiDB-lite"/>
    </source>
</evidence>
<feature type="compositionally biased region" description="Polar residues" evidence="1">
    <location>
        <begin position="190"/>
        <end position="205"/>
    </location>
</feature>
<dbReference type="AlphaFoldDB" id="A0A0D7BME2"/>
<dbReference type="EMBL" id="KN880463">
    <property type="protein sequence ID" value="KIY70756.1"/>
    <property type="molecule type" value="Genomic_DNA"/>
</dbReference>
<feature type="compositionally biased region" description="Basic and acidic residues" evidence="1">
    <location>
        <begin position="1"/>
        <end position="19"/>
    </location>
</feature>
<feature type="compositionally biased region" description="Low complexity" evidence="1">
    <location>
        <begin position="250"/>
        <end position="259"/>
    </location>
</feature>
<feature type="compositionally biased region" description="Basic and acidic residues" evidence="1">
    <location>
        <begin position="260"/>
        <end position="271"/>
    </location>
</feature>
<protein>
    <submittedName>
        <fullName evidence="2">Uncharacterized protein</fullName>
    </submittedName>
</protein>